<organism evidence="12 13">
    <name type="scientific">Tannerella forsythia</name>
    <name type="common">Bacteroides forsythus</name>
    <dbReference type="NCBI Taxonomy" id="28112"/>
    <lineage>
        <taxon>Bacteria</taxon>
        <taxon>Pseudomonadati</taxon>
        <taxon>Bacteroidota</taxon>
        <taxon>Bacteroidia</taxon>
        <taxon>Bacteroidales</taxon>
        <taxon>Tannerellaceae</taxon>
        <taxon>Tannerella</taxon>
    </lineage>
</organism>
<reference evidence="12 13" key="1">
    <citation type="submission" date="2016-09" db="EMBL/GenBank/DDBJ databases">
        <authorList>
            <person name="Capua I."/>
            <person name="De Benedictis P."/>
            <person name="Joannis T."/>
            <person name="Lombin L.H."/>
            <person name="Cattoli G."/>
        </authorList>
    </citation>
    <scope>NUCLEOTIDE SEQUENCE [LARGE SCALE GENOMIC DNA]</scope>
    <source>
        <strain evidence="12 13">UB20</strain>
    </source>
</reference>
<dbReference type="AlphaFoldDB" id="A0A1D3UPC5"/>
<dbReference type="SUPFAM" id="SSF53756">
    <property type="entry name" value="UDP-Glycosyltransferase/glycogen phosphorylase"/>
    <property type="match status" value="1"/>
</dbReference>
<evidence type="ECO:0000256" key="4">
    <source>
        <dbReference type="ARBA" id="ARBA00022516"/>
    </source>
</evidence>
<dbReference type="GO" id="GO:0008915">
    <property type="term" value="F:lipid-A-disaccharide synthase activity"/>
    <property type="evidence" value="ECO:0007669"/>
    <property type="project" value="UniProtKB-UniRule"/>
</dbReference>
<keyword evidence="4" id="KW-0444">Lipid biosynthesis</keyword>
<reference evidence="11 14" key="2">
    <citation type="submission" date="2017-09" db="EMBL/GenBank/DDBJ databases">
        <title>Phase variable restriction modification systems are present in the genome sequences of periodontal pathogens Prevotella intermedia, Tannerella forsythia and Porphyromonas gingivalis.</title>
        <authorList>
            <person name="Haigh R.D."/>
            <person name="Crawford L."/>
            <person name="Ralph J."/>
            <person name="Wanford J."/>
            <person name="Vartoukian S.R."/>
            <person name="Hijazib K."/>
            <person name="Wade W."/>
            <person name="Oggioni M.R."/>
        </authorList>
    </citation>
    <scope>NUCLEOTIDE SEQUENCE [LARGE SCALE GENOMIC DNA]</scope>
    <source>
        <strain evidence="11 14">WW11663</strain>
    </source>
</reference>
<evidence type="ECO:0000256" key="9">
    <source>
        <dbReference type="ARBA" id="ARBA00048975"/>
    </source>
</evidence>
<proteinExistence type="predicted"/>
<dbReference type="Proteomes" id="UP000219259">
    <property type="component" value="Unassembled WGS sequence"/>
</dbReference>
<evidence type="ECO:0000256" key="6">
    <source>
        <dbReference type="ARBA" id="ARBA00022676"/>
    </source>
</evidence>
<dbReference type="RefSeq" id="WP_014225165.1">
    <property type="nucleotide sequence ID" value="NZ_CAJPTF010000020.1"/>
</dbReference>
<comment type="catalytic activity">
    <reaction evidence="9">
        <text>a lipid X + a UDP-2-N,3-O-bis[(3R)-3-hydroxyacyl]-alpha-D-glucosamine = a lipid A disaccharide + UDP + H(+)</text>
        <dbReference type="Rhea" id="RHEA:67828"/>
        <dbReference type="ChEBI" id="CHEBI:15378"/>
        <dbReference type="ChEBI" id="CHEBI:58223"/>
        <dbReference type="ChEBI" id="CHEBI:137748"/>
        <dbReference type="ChEBI" id="CHEBI:176338"/>
        <dbReference type="ChEBI" id="CHEBI:176343"/>
        <dbReference type="EC" id="2.4.1.182"/>
    </reaction>
</comment>
<dbReference type="GO" id="GO:0005543">
    <property type="term" value="F:phospholipid binding"/>
    <property type="evidence" value="ECO:0007669"/>
    <property type="project" value="TreeGrafter"/>
</dbReference>
<keyword evidence="6 12" id="KW-0328">Glycosyltransferase</keyword>
<gene>
    <name evidence="12" type="primary">lpxB</name>
    <name evidence="11" type="ORF">CLI86_00240</name>
    <name evidence="12" type="ORF">TFUB20_01570</name>
</gene>
<evidence type="ECO:0000313" key="13">
    <source>
        <dbReference type="Proteomes" id="UP000182057"/>
    </source>
</evidence>
<evidence type="ECO:0000313" key="11">
    <source>
        <dbReference type="EMBL" id="PDP45103.1"/>
    </source>
</evidence>
<evidence type="ECO:0000256" key="10">
    <source>
        <dbReference type="NCBIfam" id="TIGR00215"/>
    </source>
</evidence>
<dbReference type="GO" id="GO:0009245">
    <property type="term" value="P:lipid A biosynthetic process"/>
    <property type="evidence" value="ECO:0007669"/>
    <property type="project" value="UniProtKB-UniRule"/>
</dbReference>
<protein>
    <recommendedName>
        <fullName evidence="3 10">Lipid-A-disaccharide synthase</fullName>
        <ecNumber evidence="2 10">2.4.1.182</ecNumber>
    </recommendedName>
</protein>
<keyword evidence="8" id="KW-0443">Lipid metabolism</keyword>
<accession>A0A1D3UPC5</accession>
<dbReference type="OrthoDB" id="9801642at2"/>
<keyword evidence="5" id="KW-0441">Lipid A biosynthesis</keyword>
<evidence type="ECO:0000256" key="2">
    <source>
        <dbReference type="ARBA" id="ARBA00012687"/>
    </source>
</evidence>
<dbReference type="Pfam" id="PF02684">
    <property type="entry name" value="LpxB"/>
    <property type="match status" value="1"/>
</dbReference>
<keyword evidence="7 12" id="KW-0808">Transferase</keyword>
<sequence length="377" mass="42530">MKYYLIAGEASGDLHASNLMTALKAEDPHAEFRFFGGDLMQAAGGTLVKHYREMAYMGVIPVVLHTRTILRNMRLCRNDIRAYRPDVVLLVDYPGFNLKIARFVKTTLRIPVYYYISPKIWAWKKYRIQSFRRYVDRMFCILPFEVDFFKSLDYPVDYVGNPSVDAVAAFREAQRDQPDTFRHDHGLTDQPVLALLAGSRRHEIRQNLPVMLDVAARIPDLQAVVAGAPGLTADDYRDCLCGRAMPKILYGQTYNLLSHASVALVTSGTATLEAALFRVPQVVCYHVSGGRLVNFVFERFFHVPYISLVNLIAGCEVVSELFGAKFSPERIHAELKRIVEDSEDRTRMLEGYDHVIAALGQPGASQKAARLMVEGMS</sequence>
<dbReference type="EC" id="2.4.1.182" evidence="2 10"/>
<evidence type="ECO:0000313" key="14">
    <source>
        <dbReference type="Proteomes" id="UP000219259"/>
    </source>
</evidence>
<dbReference type="OMA" id="YVILPFE"/>
<evidence type="ECO:0000256" key="7">
    <source>
        <dbReference type="ARBA" id="ARBA00022679"/>
    </source>
</evidence>
<dbReference type="InterPro" id="IPR003835">
    <property type="entry name" value="Glyco_trans_19"/>
</dbReference>
<dbReference type="Proteomes" id="UP000182057">
    <property type="component" value="Unassembled WGS sequence"/>
</dbReference>
<dbReference type="PANTHER" id="PTHR30372">
    <property type="entry name" value="LIPID-A-DISACCHARIDE SYNTHASE"/>
    <property type="match status" value="1"/>
</dbReference>
<name>A0A1D3UPC5_TANFO</name>
<dbReference type="GO" id="GO:0016020">
    <property type="term" value="C:membrane"/>
    <property type="evidence" value="ECO:0007669"/>
    <property type="project" value="GOC"/>
</dbReference>
<evidence type="ECO:0000256" key="5">
    <source>
        <dbReference type="ARBA" id="ARBA00022556"/>
    </source>
</evidence>
<evidence type="ECO:0000256" key="8">
    <source>
        <dbReference type="ARBA" id="ARBA00023098"/>
    </source>
</evidence>
<dbReference type="EMBL" id="FMMM01000056">
    <property type="protein sequence ID" value="SCQ22022.1"/>
    <property type="molecule type" value="Genomic_DNA"/>
</dbReference>
<comment type="function">
    <text evidence="1">Condensation of UDP-2,3-diacylglucosamine and 2,3-diacylglucosamine-1-phosphate to form lipid A disaccharide, a precursor of lipid A, a phosphorylated glycolipid that anchors the lipopolysaccharide to the outer membrane of the cell.</text>
</comment>
<dbReference type="NCBIfam" id="TIGR00215">
    <property type="entry name" value="lpxB"/>
    <property type="match status" value="1"/>
</dbReference>
<evidence type="ECO:0000256" key="3">
    <source>
        <dbReference type="ARBA" id="ARBA00020902"/>
    </source>
</evidence>
<dbReference type="EMBL" id="NSLJ01000001">
    <property type="protein sequence ID" value="PDP45103.1"/>
    <property type="molecule type" value="Genomic_DNA"/>
</dbReference>
<evidence type="ECO:0000256" key="1">
    <source>
        <dbReference type="ARBA" id="ARBA00002056"/>
    </source>
</evidence>
<dbReference type="GeneID" id="34758959"/>
<evidence type="ECO:0000313" key="12">
    <source>
        <dbReference type="EMBL" id="SCQ22022.1"/>
    </source>
</evidence>
<dbReference type="PANTHER" id="PTHR30372:SF4">
    <property type="entry name" value="LIPID-A-DISACCHARIDE SYNTHASE, MITOCHONDRIAL-RELATED"/>
    <property type="match status" value="1"/>
</dbReference>